<reference evidence="2" key="2">
    <citation type="submission" date="2020-11" db="EMBL/GenBank/DDBJ databases">
        <title>Whole genome sequencing of Colletotrichum sp.</title>
        <authorList>
            <person name="Li H."/>
        </authorList>
    </citation>
    <scope>NUCLEOTIDE SEQUENCE</scope>
    <source>
        <strain evidence="2">CkLH20</strain>
    </source>
</reference>
<dbReference type="Proteomes" id="UP000781932">
    <property type="component" value="Unassembled WGS sequence"/>
</dbReference>
<dbReference type="OrthoDB" id="4847586at2759"/>
<name>A0A9P6IEK1_9PEZI</name>
<reference evidence="2" key="1">
    <citation type="submission" date="2020-03" db="EMBL/GenBank/DDBJ databases">
        <authorList>
            <person name="He L."/>
        </authorList>
    </citation>
    <scope>NUCLEOTIDE SEQUENCE</scope>
    <source>
        <strain evidence="2">CkLH20</strain>
    </source>
</reference>
<sequence>MTMAITAESPSQADMHMDTDTGMETETETETATATTILACLDFAVQLFRRNNKPISHQNNGLVSAENNNDDNNKFRLEPSAFCSLLQHLETDPRVSLEHFNVEYDPETRLACFRMTQGRLHAFVTQKFGKLVSDAARTTFPHVDQLFEWPSDFFPPPSESNSLDNGSESPGSLPDPLSYLPRVVAEIAYSSPSTLEELDAKCARYISYTHGKVRAAIAVKIPYDRQNPRDIAGIRLDDCLVAVWAWDVKNGKVKCVMSWASVTRPNANITLRPWHFSDPVSNKRQENRRGRRGGRRAATLGRSRASDIRVPFTEIREILRTSIEFASRGA</sequence>
<evidence type="ECO:0000256" key="1">
    <source>
        <dbReference type="SAM" id="MobiDB-lite"/>
    </source>
</evidence>
<proteinExistence type="predicted"/>
<keyword evidence="3" id="KW-1185">Reference proteome</keyword>
<dbReference type="EMBL" id="JAATWM020000003">
    <property type="protein sequence ID" value="KAF9881404.1"/>
    <property type="molecule type" value="Genomic_DNA"/>
</dbReference>
<evidence type="ECO:0000313" key="2">
    <source>
        <dbReference type="EMBL" id="KAF9881404.1"/>
    </source>
</evidence>
<dbReference type="RefSeq" id="XP_038750865.1">
    <property type="nucleotide sequence ID" value="XM_038884273.1"/>
</dbReference>
<dbReference type="GeneID" id="62157347"/>
<feature type="region of interest" description="Disordered" evidence="1">
    <location>
        <begin position="1"/>
        <end position="31"/>
    </location>
</feature>
<dbReference type="AlphaFoldDB" id="A0A9P6IEK1"/>
<gene>
    <name evidence="2" type="ORF">CkaCkLH20_01554</name>
</gene>
<feature type="region of interest" description="Disordered" evidence="1">
    <location>
        <begin position="279"/>
        <end position="302"/>
    </location>
</feature>
<comment type="caution">
    <text evidence="2">The sequence shown here is derived from an EMBL/GenBank/DDBJ whole genome shotgun (WGS) entry which is preliminary data.</text>
</comment>
<organism evidence="2 3">
    <name type="scientific">Colletotrichum karsti</name>
    <dbReference type="NCBI Taxonomy" id="1095194"/>
    <lineage>
        <taxon>Eukaryota</taxon>
        <taxon>Fungi</taxon>
        <taxon>Dikarya</taxon>
        <taxon>Ascomycota</taxon>
        <taxon>Pezizomycotina</taxon>
        <taxon>Sordariomycetes</taxon>
        <taxon>Hypocreomycetidae</taxon>
        <taxon>Glomerellales</taxon>
        <taxon>Glomerellaceae</taxon>
        <taxon>Colletotrichum</taxon>
        <taxon>Colletotrichum boninense species complex</taxon>
    </lineage>
</organism>
<protein>
    <submittedName>
        <fullName evidence="2">Uncharacterized protein</fullName>
    </submittedName>
</protein>
<accession>A0A9P6IEK1</accession>
<evidence type="ECO:0000313" key="3">
    <source>
        <dbReference type="Proteomes" id="UP000781932"/>
    </source>
</evidence>